<evidence type="ECO:0000256" key="6">
    <source>
        <dbReference type="ARBA" id="ARBA00023136"/>
    </source>
</evidence>
<comment type="caution">
    <text evidence="9">The sequence shown here is derived from an EMBL/GenBank/DDBJ whole genome shotgun (WGS) entry which is preliminary data.</text>
</comment>
<evidence type="ECO:0000256" key="5">
    <source>
        <dbReference type="ARBA" id="ARBA00022989"/>
    </source>
</evidence>
<dbReference type="Proteomes" id="UP000276128">
    <property type="component" value="Unassembled WGS sequence"/>
</dbReference>
<dbReference type="Pfam" id="PF00528">
    <property type="entry name" value="BPD_transp_1"/>
    <property type="match status" value="1"/>
</dbReference>
<keyword evidence="6 7" id="KW-0472">Membrane</keyword>
<gene>
    <name evidence="9" type="ORF">EJQ19_00775</name>
</gene>
<evidence type="ECO:0000256" key="3">
    <source>
        <dbReference type="ARBA" id="ARBA00022475"/>
    </source>
</evidence>
<dbReference type="RefSeq" id="WP_126139303.1">
    <property type="nucleotide sequence ID" value="NZ_RXHU01000004.1"/>
</dbReference>
<reference evidence="9 10" key="1">
    <citation type="submission" date="2018-12" db="EMBL/GenBank/DDBJ databases">
        <title>Bacillus ochoae sp. nov., Paenibacillus whitsoniae sp. nov., Paenibacillus spiritus sp. nov. Isolated from the Mars Exploration Rover during spacecraft assembly.</title>
        <authorList>
            <person name="Seuylemezian A."/>
            <person name="Vaishampayan P."/>
        </authorList>
    </citation>
    <scope>NUCLEOTIDE SEQUENCE [LARGE SCALE GENOMIC DNA]</scope>
    <source>
        <strain evidence="9 10">MER 54</strain>
    </source>
</reference>
<evidence type="ECO:0000259" key="8">
    <source>
        <dbReference type="PROSITE" id="PS50928"/>
    </source>
</evidence>
<dbReference type="InterPro" id="IPR000515">
    <property type="entry name" value="MetI-like"/>
</dbReference>
<dbReference type="InterPro" id="IPR051393">
    <property type="entry name" value="ABC_transporter_permease"/>
</dbReference>
<sequence length="310" mass="34981">MQNVSSHAQVQGSKKIRLSSIGLQKRREAITGYSFILPAVLLLILFLLLPFVLAVVFGFTKFNLLRPDQIKFIGLDNYLILFKDKLFYKSLYNTLYFTILVVPIQSAVALMLALLVNNQLKLRNVFRIAYFSPVITSMTVIAILWISLYNPNEGLINSALQVFGIPKQPFLRSADQAMNSIIFMSVWQAAGYQMMIFLAGLQSIPKDLYEASAMDGANKVQQLRFITIPSLYNVIVFVLTITTIQAVKLFTQPYVMTNGGPENSTRTLALLIYQQGFQFRNAGYASAVSVIFFLIVVAISFSMKKFFKDR</sequence>
<feature type="transmembrane region" description="Helical" evidence="7">
    <location>
        <begin position="181"/>
        <end position="204"/>
    </location>
</feature>
<evidence type="ECO:0000313" key="10">
    <source>
        <dbReference type="Proteomes" id="UP000276128"/>
    </source>
</evidence>
<protein>
    <submittedName>
        <fullName evidence="9">Sugar ABC transporter permease</fullName>
    </submittedName>
</protein>
<keyword evidence="5 7" id="KW-1133">Transmembrane helix</keyword>
<keyword evidence="3" id="KW-1003">Cell membrane</keyword>
<keyword evidence="2 7" id="KW-0813">Transport</keyword>
<evidence type="ECO:0000313" key="9">
    <source>
        <dbReference type="EMBL" id="RTE11711.1"/>
    </source>
</evidence>
<dbReference type="OrthoDB" id="9788108at2"/>
<keyword evidence="4 7" id="KW-0812">Transmembrane</keyword>
<evidence type="ECO:0000256" key="2">
    <source>
        <dbReference type="ARBA" id="ARBA00022448"/>
    </source>
</evidence>
<evidence type="ECO:0000256" key="4">
    <source>
        <dbReference type="ARBA" id="ARBA00022692"/>
    </source>
</evidence>
<evidence type="ECO:0000256" key="1">
    <source>
        <dbReference type="ARBA" id="ARBA00004651"/>
    </source>
</evidence>
<keyword evidence="10" id="KW-1185">Reference proteome</keyword>
<dbReference type="InterPro" id="IPR035906">
    <property type="entry name" value="MetI-like_sf"/>
</dbReference>
<dbReference type="EMBL" id="RXHU01000004">
    <property type="protein sequence ID" value="RTE11711.1"/>
    <property type="molecule type" value="Genomic_DNA"/>
</dbReference>
<dbReference type="GO" id="GO:0055085">
    <property type="term" value="P:transmembrane transport"/>
    <property type="evidence" value="ECO:0007669"/>
    <property type="project" value="InterPro"/>
</dbReference>
<dbReference type="PROSITE" id="PS50928">
    <property type="entry name" value="ABC_TM1"/>
    <property type="match status" value="1"/>
</dbReference>
<feature type="transmembrane region" description="Helical" evidence="7">
    <location>
        <begin position="35"/>
        <end position="59"/>
    </location>
</feature>
<feature type="transmembrane region" description="Helical" evidence="7">
    <location>
        <begin position="225"/>
        <end position="247"/>
    </location>
</feature>
<dbReference type="Gene3D" id="1.10.3720.10">
    <property type="entry name" value="MetI-like"/>
    <property type="match status" value="1"/>
</dbReference>
<feature type="transmembrane region" description="Helical" evidence="7">
    <location>
        <begin position="282"/>
        <end position="301"/>
    </location>
</feature>
<accession>A0A3S0BZF2</accession>
<dbReference type="PANTHER" id="PTHR30193">
    <property type="entry name" value="ABC TRANSPORTER PERMEASE PROTEIN"/>
    <property type="match status" value="1"/>
</dbReference>
<organism evidence="9 10">
    <name type="scientific">Paenibacillus whitsoniae</name>
    <dbReference type="NCBI Taxonomy" id="2496558"/>
    <lineage>
        <taxon>Bacteria</taxon>
        <taxon>Bacillati</taxon>
        <taxon>Bacillota</taxon>
        <taxon>Bacilli</taxon>
        <taxon>Bacillales</taxon>
        <taxon>Paenibacillaceae</taxon>
        <taxon>Paenibacillus</taxon>
    </lineage>
</organism>
<name>A0A3S0BZF2_9BACL</name>
<evidence type="ECO:0000256" key="7">
    <source>
        <dbReference type="RuleBase" id="RU363032"/>
    </source>
</evidence>
<dbReference type="CDD" id="cd06261">
    <property type="entry name" value="TM_PBP2"/>
    <property type="match status" value="1"/>
</dbReference>
<dbReference type="AlphaFoldDB" id="A0A3S0BZF2"/>
<dbReference type="GO" id="GO:0005886">
    <property type="term" value="C:plasma membrane"/>
    <property type="evidence" value="ECO:0007669"/>
    <property type="project" value="UniProtKB-SubCell"/>
</dbReference>
<feature type="transmembrane region" description="Helical" evidence="7">
    <location>
        <begin position="128"/>
        <end position="148"/>
    </location>
</feature>
<feature type="domain" description="ABC transmembrane type-1" evidence="8">
    <location>
        <begin position="91"/>
        <end position="303"/>
    </location>
</feature>
<dbReference type="PANTHER" id="PTHR30193:SF37">
    <property type="entry name" value="INNER MEMBRANE ABC TRANSPORTER PERMEASE PROTEIN YCJO"/>
    <property type="match status" value="1"/>
</dbReference>
<feature type="transmembrane region" description="Helical" evidence="7">
    <location>
        <begin position="95"/>
        <end position="116"/>
    </location>
</feature>
<comment type="subcellular location">
    <subcellularLocation>
        <location evidence="1 7">Cell membrane</location>
        <topology evidence="1 7">Multi-pass membrane protein</topology>
    </subcellularLocation>
</comment>
<comment type="similarity">
    <text evidence="7">Belongs to the binding-protein-dependent transport system permease family.</text>
</comment>
<proteinExistence type="inferred from homology"/>
<dbReference type="SUPFAM" id="SSF161098">
    <property type="entry name" value="MetI-like"/>
    <property type="match status" value="1"/>
</dbReference>